<proteinExistence type="predicted"/>
<name>A0A4Q4T5I0_9PEZI</name>
<evidence type="ECO:0000313" key="2">
    <source>
        <dbReference type="Proteomes" id="UP000293360"/>
    </source>
</evidence>
<sequence length="67" mass="7493">MTRREVTLEIRYADANDDDLVNGMPAQCGENGPGRGGRRRNIWLGGNSYIGGDKNFWSPGQRLTPER</sequence>
<dbReference type="AlphaFoldDB" id="A0A4Q4T5I0"/>
<protein>
    <submittedName>
        <fullName evidence="1">Uncharacterized protein</fullName>
    </submittedName>
</protein>
<comment type="caution">
    <text evidence="1">The sequence shown here is derived from an EMBL/GenBank/DDBJ whole genome shotgun (WGS) entry which is preliminary data.</text>
</comment>
<reference evidence="1 2" key="1">
    <citation type="submission" date="2018-06" db="EMBL/GenBank/DDBJ databases">
        <title>Complete Genomes of Monosporascus.</title>
        <authorList>
            <person name="Robinson A.J."/>
            <person name="Natvig D.O."/>
        </authorList>
    </citation>
    <scope>NUCLEOTIDE SEQUENCE [LARGE SCALE GENOMIC DNA]</scope>
    <source>
        <strain evidence="1 2">CBS 110550</strain>
    </source>
</reference>
<dbReference type="EMBL" id="QJNU01000354">
    <property type="protein sequence ID" value="RYP01590.1"/>
    <property type="molecule type" value="Genomic_DNA"/>
</dbReference>
<evidence type="ECO:0000313" key="1">
    <source>
        <dbReference type="EMBL" id="RYP01590.1"/>
    </source>
</evidence>
<gene>
    <name evidence="1" type="ORF">DL764_006156</name>
</gene>
<accession>A0A4Q4T5I0</accession>
<dbReference type="Proteomes" id="UP000293360">
    <property type="component" value="Unassembled WGS sequence"/>
</dbReference>
<keyword evidence="2" id="KW-1185">Reference proteome</keyword>
<organism evidence="1 2">
    <name type="scientific">Monosporascus ibericus</name>
    <dbReference type="NCBI Taxonomy" id="155417"/>
    <lineage>
        <taxon>Eukaryota</taxon>
        <taxon>Fungi</taxon>
        <taxon>Dikarya</taxon>
        <taxon>Ascomycota</taxon>
        <taxon>Pezizomycotina</taxon>
        <taxon>Sordariomycetes</taxon>
        <taxon>Xylariomycetidae</taxon>
        <taxon>Xylariales</taxon>
        <taxon>Xylariales incertae sedis</taxon>
        <taxon>Monosporascus</taxon>
    </lineage>
</organism>